<dbReference type="SUPFAM" id="SSF57903">
    <property type="entry name" value="FYVE/PHD zinc finger"/>
    <property type="match status" value="1"/>
</dbReference>
<dbReference type="PANTHER" id="PTHR46364">
    <property type="entry name" value="OS08G0421900 PROTEIN"/>
    <property type="match status" value="1"/>
</dbReference>
<protein>
    <recommendedName>
        <fullName evidence="2">BAH domain-containing protein</fullName>
    </recommendedName>
</protein>
<dbReference type="InterPro" id="IPR011011">
    <property type="entry name" value="Znf_FYVE_PHD"/>
</dbReference>
<reference evidence="3 4" key="1">
    <citation type="journal article" date="2023" name="Res Sq">
        <title>Genomic and morphological characterization of Knufia obscura isolated from the Mars 2020 spacecraft assembly facility.</title>
        <authorList>
            <person name="Chander A.M."/>
            <person name="Teixeira M.M."/>
            <person name="Singh N.K."/>
            <person name="Williams M.P."/>
            <person name="Parker C.W."/>
            <person name="Leo P."/>
            <person name="Stajich J.E."/>
            <person name="Torok T."/>
            <person name="Tighe S."/>
            <person name="Mason C.E."/>
            <person name="Venkateswaran K."/>
        </authorList>
    </citation>
    <scope>NUCLEOTIDE SEQUENCE [LARGE SCALE GENOMIC DNA]</scope>
    <source>
        <strain evidence="3 4">CCFEE 5817</strain>
    </source>
</reference>
<proteinExistence type="predicted"/>
<evidence type="ECO:0000256" key="1">
    <source>
        <dbReference type="SAM" id="MobiDB-lite"/>
    </source>
</evidence>
<dbReference type="GeneID" id="89999980"/>
<dbReference type="CDD" id="cd04370">
    <property type="entry name" value="BAH"/>
    <property type="match status" value="1"/>
</dbReference>
<feature type="region of interest" description="Disordered" evidence="1">
    <location>
        <begin position="338"/>
        <end position="365"/>
    </location>
</feature>
<evidence type="ECO:0000313" key="3">
    <source>
        <dbReference type="EMBL" id="KAK5941254.1"/>
    </source>
</evidence>
<feature type="domain" description="BAH" evidence="2">
    <location>
        <begin position="87"/>
        <end position="226"/>
    </location>
</feature>
<name>A0ABR0RM04_9EURO</name>
<sequence>MAGRKRKASELEDAPVKQKKGKKRASKTEEADNSVPFKAFAASDPQAQEGAYQNTVTLMDGLSVKYAVKPDTWGQIKQYTNVKLQTETFSKGDIIYVCNKDPPPEPPPTSLADGEYLEYERQNFWVGKIVESRATDDRNVFLLVAWLYWPHEIPQHLPGAKEARQYYGQGELVLSNYFDVIDAMTISNKAEITWYNEKDDNQLGNPSARYWRQSFDARTCATDKKAKNLLSKLRTLCKCDKPHNPDQKLWHCPNKGCGNWNHNECLLDDIGKRAWKNWTEGKMDDFAEQNKLESRSFANQLLSPAKKVRHFVTGAIEEVFEEGLEAIQHETTIELHSSVKAASGTNGTASSHKRKQGRPRKAGTGWESDLDISIVSEENTQLFARIKEKSGNKKWDVRVNCLCCGKLMD</sequence>
<evidence type="ECO:0000313" key="4">
    <source>
        <dbReference type="Proteomes" id="UP001334248"/>
    </source>
</evidence>
<dbReference type="EMBL" id="JAVHJV010000007">
    <property type="protein sequence ID" value="KAK5941254.1"/>
    <property type="molecule type" value="Genomic_DNA"/>
</dbReference>
<keyword evidence="4" id="KW-1185">Reference proteome</keyword>
<accession>A0ABR0RM04</accession>
<comment type="caution">
    <text evidence="3">The sequence shown here is derived from an EMBL/GenBank/DDBJ whole genome shotgun (WGS) entry which is preliminary data.</text>
</comment>
<gene>
    <name evidence="3" type="ORF">PMZ80_006531</name>
</gene>
<evidence type="ECO:0000259" key="2">
    <source>
        <dbReference type="PROSITE" id="PS51038"/>
    </source>
</evidence>
<organism evidence="3 4">
    <name type="scientific">Knufia obscura</name>
    <dbReference type="NCBI Taxonomy" id="1635080"/>
    <lineage>
        <taxon>Eukaryota</taxon>
        <taxon>Fungi</taxon>
        <taxon>Dikarya</taxon>
        <taxon>Ascomycota</taxon>
        <taxon>Pezizomycotina</taxon>
        <taxon>Eurotiomycetes</taxon>
        <taxon>Chaetothyriomycetidae</taxon>
        <taxon>Chaetothyriales</taxon>
        <taxon>Trichomeriaceae</taxon>
        <taxon>Knufia</taxon>
    </lineage>
</organism>
<dbReference type="Proteomes" id="UP001334248">
    <property type="component" value="Unassembled WGS sequence"/>
</dbReference>
<dbReference type="RefSeq" id="XP_064729344.1">
    <property type="nucleotide sequence ID" value="XM_064874944.1"/>
</dbReference>
<dbReference type="PROSITE" id="PS51038">
    <property type="entry name" value="BAH"/>
    <property type="match status" value="1"/>
</dbReference>
<dbReference type="InterPro" id="IPR001025">
    <property type="entry name" value="BAH_dom"/>
</dbReference>
<feature type="compositionally biased region" description="Basic residues" evidence="1">
    <location>
        <begin position="351"/>
        <end position="361"/>
    </location>
</feature>
<dbReference type="InterPro" id="IPR043151">
    <property type="entry name" value="BAH_sf"/>
</dbReference>
<dbReference type="Gene3D" id="2.30.30.490">
    <property type="match status" value="1"/>
</dbReference>
<feature type="region of interest" description="Disordered" evidence="1">
    <location>
        <begin position="1"/>
        <end position="38"/>
    </location>
</feature>